<dbReference type="InterPro" id="IPR036598">
    <property type="entry name" value="GOLD_dom_sf"/>
</dbReference>
<dbReference type="Gene3D" id="3.40.525.10">
    <property type="entry name" value="CRAL-TRIO lipid binding domain"/>
    <property type="match status" value="1"/>
</dbReference>
<dbReference type="PANTHER" id="PTHR23324:SF83">
    <property type="entry name" value="SEC14-LIKE PROTEIN 2"/>
    <property type="match status" value="1"/>
</dbReference>
<reference evidence="4" key="1">
    <citation type="submission" date="2025-08" db="UniProtKB">
        <authorList>
            <consortium name="RefSeq"/>
        </authorList>
    </citation>
    <scope>IDENTIFICATION</scope>
    <source>
        <strain evidence="4">11010-0011.00</strain>
        <tissue evidence="4">Whole body</tissue>
    </source>
</reference>
<dbReference type="InterPro" id="IPR009038">
    <property type="entry name" value="GOLD_dom"/>
</dbReference>
<dbReference type="PANTHER" id="PTHR23324">
    <property type="entry name" value="SEC14 RELATED PROTEIN"/>
    <property type="match status" value="1"/>
</dbReference>
<dbReference type="Gene3D" id="2.60.120.680">
    <property type="entry name" value="GOLD domain"/>
    <property type="match status" value="1"/>
</dbReference>
<evidence type="ECO:0000313" key="4">
    <source>
        <dbReference type="RefSeq" id="XP_030380121.1"/>
    </source>
</evidence>
<sequence length="412" mass="47903">MSGPVTLPEITDEQRNTLEQFRTVMADVLVPTHDDYFLLRWLRARKWNLEAAEKMLRASLKTRGTWNVDHIESWDVPKALREYMPYGLIGNDNDGSPVIVCPFYNFDIWGILHCVTRFEFQKYLVLLLERFMNKAYEQSLKHGWQARQLVVFFDMQDVNLKQYAWRPAAECIISTVKQYEANYPELLKQCYIINAPKLFTVAFNIVKKFLDEATTSKIHIHKVGTDKWKQALFSHVDPKVFPKSWGGQLVDEFGDPQCKSKMVWGGKVPEDLFVDQSNQQSDKDFTETTVAKGDKLKLEFFVSPQPKEQQHLLSWDFRTFDHDIKFGIYSVDKKTGEKRSEVALGTVFSNEMDEIGFISTRPNTTYTVVFDNSASYLRSKKLRYWVSLISDEEEGITELTTQMESTQLATQQ</sequence>
<feature type="domain" description="CRAL-TRIO" evidence="1">
    <location>
        <begin position="76"/>
        <end position="253"/>
    </location>
</feature>
<dbReference type="CDD" id="cd00170">
    <property type="entry name" value="SEC14"/>
    <property type="match status" value="1"/>
</dbReference>
<dbReference type="Pfam" id="PF03765">
    <property type="entry name" value="CRAL_TRIO_N"/>
    <property type="match status" value="1"/>
</dbReference>
<dbReference type="SMART" id="SM01100">
    <property type="entry name" value="CRAL_TRIO_N"/>
    <property type="match status" value="1"/>
</dbReference>
<dbReference type="SMART" id="SM00516">
    <property type="entry name" value="SEC14"/>
    <property type="match status" value="1"/>
</dbReference>
<dbReference type="PRINTS" id="PR00180">
    <property type="entry name" value="CRETINALDHBP"/>
</dbReference>
<dbReference type="RefSeq" id="XP_030380121.1">
    <property type="nucleotide sequence ID" value="XM_030524261.1"/>
</dbReference>
<dbReference type="OrthoDB" id="1434354at2759"/>
<dbReference type="Proteomes" id="UP000504634">
    <property type="component" value="Unplaced"/>
</dbReference>
<evidence type="ECO:0000259" key="1">
    <source>
        <dbReference type="PROSITE" id="PS50191"/>
    </source>
</evidence>
<dbReference type="InterPro" id="IPR011074">
    <property type="entry name" value="CRAL/TRIO_N_dom"/>
</dbReference>
<protein>
    <submittedName>
        <fullName evidence="4">SEC14-like protein 2</fullName>
    </submittedName>
</protein>
<evidence type="ECO:0000259" key="2">
    <source>
        <dbReference type="PROSITE" id="PS50866"/>
    </source>
</evidence>
<dbReference type="SUPFAM" id="SSF52087">
    <property type="entry name" value="CRAL/TRIO domain"/>
    <property type="match status" value="1"/>
</dbReference>
<gene>
    <name evidence="4" type="primary">LOC115628245</name>
</gene>
<dbReference type="InterPro" id="IPR036865">
    <property type="entry name" value="CRAL-TRIO_dom_sf"/>
</dbReference>
<dbReference type="SUPFAM" id="SSF101576">
    <property type="entry name" value="Supernatant protein factor (SPF), C-terminal domain"/>
    <property type="match status" value="1"/>
</dbReference>
<keyword evidence="3" id="KW-1185">Reference proteome</keyword>
<dbReference type="SUPFAM" id="SSF46938">
    <property type="entry name" value="CRAL/TRIO N-terminal domain"/>
    <property type="match status" value="1"/>
</dbReference>
<dbReference type="AlphaFoldDB" id="A0A6J2TU72"/>
<name>A0A6J2TU72_DROLE</name>
<proteinExistence type="predicted"/>
<dbReference type="PROSITE" id="PS50866">
    <property type="entry name" value="GOLD"/>
    <property type="match status" value="1"/>
</dbReference>
<dbReference type="PROSITE" id="PS50191">
    <property type="entry name" value="CRAL_TRIO"/>
    <property type="match status" value="1"/>
</dbReference>
<dbReference type="GeneID" id="115628245"/>
<dbReference type="InterPro" id="IPR036273">
    <property type="entry name" value="CRAL/TRIO_N_dom_sf"/>
</dbReference>
<dbReference type="GO" id="GO:0005737">
    <property type="term" value="C:cytoplasm"/>
    <property type="evidence" value="ECO:0007669"/>
    <property type="project" value="TreeGrafter"/>
</dbReference>
<feature type="domain" description="GOLD" evidence="2">
    <location>
        <begin position="282"/>
        <end position="388"/>
    </location>
</feature>
<accession>A0A6J2TU72</accession>
<evidence type="ECO:0000313" key="3">
    <source>
        <dbReference type="Proteomes" id="UP000504634"/>
    </source>
</evidence>
<dbReference type="InterPro" id="IPR051064">
    <property type="entry name" value="SEC14/CRAL-TRIO_domain"/>
</dbReference>
<organism evidence="3 4">
    <name type="scientific">Drosophila lebanonensis</name>
    <name type="common">Fruit fly</name>
    <name type="synonym">Scaptodrosophila lebanonensis</name>
    <dbReference type="NCBI Taxonomy" id="7225"/>
    <lineage>
        <taxon>Eukaryota</taxon>
        <taxon>Metazoa</taxon>
        <taxon>Ecdysozoa</taxon>
        <taxon>Arthropoda</taxon>
        <taxon>Hexapoda</taxon>
        <taxon>Insecta</taxon>
        <taxon>Pterygota</taxon>
        <taxon>Neoptera</taxon>
        <taxon>Endopterygota</taxon>
        <taxon>Diptera</taxon>
        <taxon>Brachycera</taxon>
        <taxon>Muscomorpha</taxon>
        <taxon>Ephydroidea</taxon>
        <taxon>Drosophilidae</taxon>
        <taxon>Scaptodrosophila</taxon>
    </lineage>
</organism>
<dbReference type="Pfam" id="PF00650">
    <property type="entry name" value="CRAL_TRIO"/>
    <property type="match status" value="1"/>
</dbReference>
<dbReference type="InterPro" id="IPR001251">
    <property type="entry name" value="CRAL-TRIO_dom"/>
</dbReference>